<feature type="non-terminal residue" evidence="8">
    <location>
        <position position="1"/>
    </location>
</feature>
<dbReference type="OrthoDB" id="194358at2759"/>
<evidence type="ECO:0000256" key="2">
    <source>
        <dbReference type="ARBA" id="ARBA00022771"/>
    </source>
</evidence>
<dbReference type="PANTHER" id="PTHR25465:SF41">
    <property type="entry name" value="E3 UBIQUITIN-PROTEIN LIGASE RNF135"/>
    <property type="match status" value="1"/>
</dbReference>
<accession>K0SUT1</accession>
<dbReference type="InterPro" id="IPR017907">
    <property type="entry name" value="Znf_RING_CS"/>
</dbReference>
<organism evidence="8 9">
    <name type="scientific">Thalassiosira oceanica</name>
    <name type="common">Marine diatom</name>
    <dbReference type="NCBI Taxonomy" id="159749"/>
    <lineage>
        <taxon>Eukaryota</taxon>
        <taxon>Sar</taxon>
        <taxon>Stramenopiles</taxon>
        <taxon>Ochrophyta</taxon>
        <taxon>Bacillariophyta</taxon>
        <taxon>Coscinodiscophyceae</taxon>
        <taxon>Thalassiosirophycidae</taxon>
        <taxon>Thalassiosirales</taxon>
        <taxon>Thalassiosiraceae</taxon>
        <taxon>Thalassiosira</taxon>
    </lineage>
</organism>
<dbReference type="GO" id="GO:0004842">
    <property type="term" value="F:ubiquitin-protein transferase activity"/>
    <property type="evidence" value="ECO:0007669"/>
    <property type="project" value="TreeGrafter"/>
</dbReference>
<evidence type="ECO:0000256" key="5">
    <source>
        <dbReference type="PROSITE-ProRule" id="PRU00175"/>
    </source>
</evidence>
<evidence type="ECO:0000256" key="1">
    <source>
        <dbReference type="ARBA" id="ARBA00022723"/>
    </source>
</evidence>
<dbReference type="SMART" id="SM00184">
    <property type="entry name" value="RING"/>
    <property type="match status" value="1"/>
</dbReference>
<feature type="domain" description="RING-type" evidence="7">
    <location>
        <begin position="50"/>
        <end position="95"/>
    </location>
</feature>
<protein>
    <recommendedName>
        <fullName evidence="7">RING-type domain-containing protein</fullName>
    </recommendedName>
</protein>
<dbReference type="EMBL" id="AGNL01008965">
    <property type="protein sequence ID" value="EJK70153.1"/>
    <property type="molecule type" value="Genomic_DNA"/>
</dbReference>
<dbReference type="Gene3D" id="3.30.40.10">
    <property type="entry name" value="Zinc/RING finger domain, C3HC4 (zinc finger)"/>
    <property type="match status" value="1"/>
</dbReference>
<evidence type="ECO:0000313" key="9">
    <source>
        <dbReference type="Proteomes" id="UP000266841"/>
    </source>
</evidence>
<dbReference type="PROSITE" id="PS00518">
    <property type="entry name" value="ZF_RING_1"/>
    <property type="match status" value="1"/>
</dbReference>
<keyword evidence="4" id="KW-0040">ANK repeat</keyword>
<dbReference type="Proteomes" id="UP000266841">
    <property type="component" value="Unassembled WGS sequence"/>
</dbReference>
<dbReference type="GO" id="GO:0043021">
    <property type="term" value="F:ribonucleoprotein complex binding"/>
    <property type="evidence" value="ECO:0007669"/>
    <property type="project" value="TreeGrafter"/>
</dbReference>
<reference evidence="8 9" key="1">
    <citation type="journal article" date="2012" name="Genome Biol.">
        <title>Genome and low-iron response of an oceanic diatom adapted to chronic iron limitation.</title>
        <authorList>
            <person name="Lommer M."/>
            <person name="Specht M."/>
            <person name="Roy A.S."/>
            <person name="Kraemer L."/>
            <person name="Andreson R."/>
            <person name="Gutowska M.A."/>
            <person name="Wolf J."/>
            <person name="Bergner S.V."/>
            <person name="Schilhabel M.B."/>
            <person name="Klostermeier U.C."/>
            <person name="Beiko R.G."/>
            <person name="Rosenstiel P."/>
            <person name="Hippler M."/>
            <person name="Laroche J."/>
        </authorList>
    </citation>
    <scope>NUCLEOTIDE SEQUENCE [LARGE SCALE GENOMIC DNA]</scope>
    <source>
        <strain evidence="8 9">CCMP1005</strain>
    </source>
</reference>
<dbReference type="Pfam" id="PF13445">
    <property type="entry name" value="zf-RING_UBOX"/>
    <property type="match status" value="1"/>
</dbReference>
<comment type="caution">
    <text evidence="8">The sequence shown here is derived from an EMBL/GenBank/DDBJ whole genome shotgun (WGS) entry which is preliminary data.</text>
</comment>
<gene>
    <name evidence="8" type="ORF">THAOC_08510</name>
</gene>
<feature type="region of interest" description="Disordered" evidence="6">
    <location>
        <begin position="1"/>
        <end position="31"/>
    </location>
</feature>
<dbReference type="GO" id="GO:0005737">
    <property type="term" value="C:cytoplasm"/>
    <property type="evidence" value="ECO:0007669"/>
    <property type="project" value="TreeGrafter"/>
</dbReference>
<keyword evidence="3" id="KW-0862">Zinc</keyword>
<dbReference type="InterPro" id="IPR002110">
    <property type="entry name" value="Ankyrin_rpt"/>
</dbReference>
<dbReference type="PROSITE" id="PS50089">
    <property type="entry name" value="ZF_RING_2"/>
    <property type="match status" value="1"/>
</dbReference>
<proteinExistence type="predicted"/>
<evidence type="ECO:0000259" key="7">
    <source>
        <dbReference type="PROSITE" id="PS50089"/>
    </source>
</evidence>
<evidence type="ECO:0000313" key="8">
    <source>
        <dbReference type="EMBL" id="EJK70153.1"/>
    </source>
</evidence>
<dbReference type="InterPro" id="IPR001841">
    <property type="entry name" value="Znf_RING"/>
</dbReference>
<dbReference type="InterPro" id="IPR051051">
    <property type="entry name" value="E3_ubiq-ligase_TRIM/RNF"/>
</dbReference>
<name>K0SUT1_THAOC</name>
<dbReference type="Gene3D" id="1.25.40.20">
    <property type="entry name" value="Ankyrin repeat-containing domain"/>
    <property type="match status" value="1"/>
</dbReference>
<sequence>HVRVMDHQAVSAGAGDDSREPRRRTAEHEADDVGCADEANAGGADSYEICGICLDVYDNPVQLPCGHSFCEVCLDGWHKKSQYDVHQPRNCPMCRHRAKPSREIISKLKTLTDLVSAFREAGHEGLEAVKIKQEDILGALLKTGYTSKEIDDMVDEYRNSNIELPYAIWKASHSNDAQTVLDWLGSPVDEGKFASSVMGATILHTTASQGHKELSSLLLQYGAAVDVYDSQGVPPILYASKESHVLLVNETVALLYEWGASLEHHLPGEAGVIWDVKLQSLPMFHNKLVKRRCEIVNLNHRKDLIGQTCTVEKYIAKKDRYKVTTEHARETFLVGRDNLKRRDRTPDDPGYYVTFEGGEYKRHAFASNEECQEFVRSLRSGQE</sequence>
<feature type="repeat" description="ANK" evidence="4">
    <location>
        <begin position="198"/>
        <end position="230"/>
    </location>
</feature>
<dbReference type="GO" id="GO:0008270">
    <property type="term" value="F:zinc ion binding"/>
    <property type="evidence" value="ECO:0007669"/>
    <property type="project" value="UniProtKB-KW"/>
</dbReference>
<dbReference type="InterPro" id="IPR013083">
    <property type="entry name" value="Znf_RING/FYVE/PHD"/>
</dbReference>
<dbReference type="InterPro" id="IPR036770">
    <property type="entry name" value="Ankyrin_rpt-contain_sf"/>
</dbReference>
<dbReference type="PROSITE" id="PS50297">
    <property type="entry name" value="ANK_REP_REGION"/>
    <property type="match status" value="1"/>
</dbReference>
<dbReference type="PANTHER" id="PTHR25465">
    <property type="entry name" value="B-BOX DOMAIN CONTAINING"/>
    <property type="match status" value="1"/>
</dbReference>
<evidence type="ECO:0000256" key="6">
    <source>
        <dbReference type="SAM" id="MobiDB-lite"/>
    </source>
</evidence>
<keyword evidence="9" id="KW-1185">Reference proteome</keyword>
<evidence type="ECO:0000256" key="4">
    <source>
        <dbReference type="PROSITE-ProRule" id="PRU00023"/>
    </source>
</evidence>
<dbReference type="eggNOG" id="ENOG502T23W">
    <property type="taxonomic scope" value="Eukaryota"/>
</dbReference>
<dbReference type="PROSITE" id="PS50088">
    <property type="entry name" value="ANK_REPEAT"/>
    <property type="match status" value="1"/>
</dbReference>
<keyword evidence="1" id="KW-0479">Metal-binding</keyword>
<dbReference type="InterPro" id="IPR027370">
    <property type="entry name" value="Znf-RING_euk"/>
</dbReference>
<dbReference type="GO" id="GO:0045088">
    <property type="term" value="P:regulation of innate immune response"/>
    <property type="evidence" value="ECO:0007669"/>
    <property type="project" value="TreeGrafter"/>
</dbReference>
<dbReference type="Pfam" id="PF12796">
    <property type="entry name" value="Ank_2"/>
    <property type="match status" value="1"/>
</dbReference>
<keyword evidence="2 5" id="KW-0863">Zinc-finger</keyword>
<evidence type="ECO:0000256" key="3">
    <source>
        <dbReference type="ARBA" id="ARBA00022833"/>
    </source>
</evidence>
<dbReference type="SUPFAM" id="SSF57850">
    <property type="entry name" value="RING/U-box"/>
    <property type="match status" value="1"/>
</dbReference>
<feature type="compositionally biased region" description="Basic and acidic residues" evidence="6">
    <location>
        <begin position="16"/>
        <end position="28"/>
    </location>
</feature>
<dbReference type="SUPFAM" id="SSF48403">
    <property type="entry name" value="Ankyrin repeat"/>
    <property type="match status" value="1"/>
</dbReference>
<dbReference type="AlphaFoldDB" id="K0SUT1"/>